<dbReference type="Pfam" id="PF22398">
    <property type="entry name" value="DUF6978"/>
    <property type="match status" value="1"/>
</dbReference>
<evidence type="ECO:0000313" key="2">
    <source>
        <dbReference type="Proteomes" id="UP000184465"/>
    </source>
</evidence>
<evidence type="ECO:0008006" key="3">
    <source>
        <dbReference type="Google" id="ProtNLM"/>
    </source>
</evidence>
<proteinExistence type="predicted"/>
<dbReference type="RefSeq" id="WP_073153375.1">
    <property type="nucleotide sequence ID" value="NZ_FRAG01000088.1"/>
</dbReference>
<sequence length="146" mass="17072">MLIQEIADNLIIMKKNIIDNDIVLPIPNDFIKINVASIDNKEKFILDVNRKGTFKLTRCTYQERYQTSIPLIRLDVDTKPHRNPDNKVILGTHIHIYKEGYGDKWAFPLDEIENNCFTDLKNLTQTFLDFCQYCNIENIPSVQEVI</sequence>
<gene>
    <name evidence="1" type="ORF">SAMN02745912_03654</name>
</gene>
<dbReference type="Proteomes" id="UP000184465">
    <property type="component" value="Unassembled WGS sequence"/>
</dbReference>
<dbReference type="EMBL" id="FRAG01000088">
    <property type="protein sequence ID" value="SHK55137.1"/>
    <property type="molecule type" value="Genomic_DNA"/>
</dbReference>
<dbReference type="InterPro" id="IPR053916">
    <property type="entry name" value="DUF6978"/>
</dbReference>
<name>A0A1M6TDS1_PARC5</name>
<keyword evidence="2" id="KW-1185">Reference proteome</keyword>
<dbReference type="AlphaFoldDB" id="A0A1M6TDS1"/>
<dbReference type="STRING" id="1121301.SAMN02745912_03654"/>
<protein>
    <recommendedName>
        <fullName evidence="3">Lj965 prophage protein</fullName>
    </recommendedName>
</protein>
<organism evidence="1 2">
    <name type="scientific">Paramaledivibacter caminithermalis (strain DSM 15212 / CIP 107654 / DViRD3)</name>
    <name type="common">Clostridium caminithermale</name>
    <dbReference type="NCBI Taxonomy" id="1121301"/>
    <lineage>
        <taxon>Bacteria</taxon>
        <taxon>Bacillati</taxon>
        <taxon>Bacillota</taxon>
        <taxon>Clostridia</taxon>
        <taxon>Peptostreptococcales</taxon>
        <taxon>Caminicellaceae</taxon>
        <taxon>Paramaledivibacter</taxon>
    </lineage>
</organism>
<reference evidence="1 2" key="1">
    <citation type="submission" date="2016-11" db="EMBL/GenBank/DDBJ databases">
        <authorList>
            <person name="Jaros S."/>
            <person name="Januszkiewicz K."/>
            <person name="Wedrychowicz H."/>
        </authorList>
    </citation>
    <scope>NUCLEOTIDE SEQUENCE [LARGE SCALE GENOMIC DNA]</scope>
    <source>
        <strain evidence="1 2">DSM 15212</strain>
    </source>
</reference>
<evidence type="ECO:0000313" key="1">
    <source>
        <dbReference type="EMBL" id="SHK55137.1"/>
    </source>
</evidence>
<accession>A0A1M6TDS1</accession>